<dbReference type="OrthoDB" id="6118220at2759"/>
<proteinExistence type="predicted"/>
<reference evidence="2" key="1">
    <citation type="submission" date="2017-11" db="EMBL/GenBank/DDBJ databases">
        <authorList>
            <person name="Lima N.C."/>
            <person name="Parody-Merino A.M."/>
            <person name="Battley P.F."/>
            <person name="Fidler A.E."/>
            <person name="Prosdocimi F."/>
        </authorList>
    </citation>
    <scope>NUCLEOTIDE SEQUENCE [LARGE SCALE GENOMIC DNA]</scope>
</reference>
<reference evidence="2" key="2">
    <citation type="submission" date="2017-12" db="EMBL/GenBank/DDBJ databases">
        <title>Genome sequence of the Bar-tailed Godwit (Limosa lapponica baueri).</title>
        <authorList>
            <person name="Lima N.C.B."/>
            <person name="Parody-Merino A.M."/>
            <person name="Battley P.F."/>
            <person name="Fidler A.E."/>
            <person name="Prosdocimi F."/>
        </authorList>
    </citation>
    <scope>NUCLEOTIDE SEQUENCE [LARGE SCALE GENOMIC DNA]</scope>
</reference>
<evidence type="ECO:0000313" key="2">
    <source>
        <dbReference type="Proteomes" id="UP000233556"/>
    </source>
</evidence>
<dbReference type="EMBL" id="KZ506096">
    <property type="protein sequence ID" value="PKU41619.1"/>
    <property type="molecule type" value="Genomic_DNA"/>
</dbReference>
<evidence type="ECO:0000313" key="1">
    <source>
        <dbReference type="EMBL" id="PKU41619.1"/>
    </source>
</evidence>
<organism evidence="1 2">
    <name type="scientific">Limosa lapponica baueri</name>
    <dbReference type="NCBI Taxonomy" id="1758121"/>
    <lineage>
        <taxon>Eukaryota</taxon>
        <taxon>Metazoa</taxon>
        <taxon>Chordata</taxon>
        <taxon>Craniata</taxon>
        <taxon>Vertebrata</taxon>
        <taxon>Euteleostomi</taxon>
        <taxon>Archelosauria</taxon>
        <taxon>Archosauria</taxon>
        <taxon>Dinosauria</taxon>
        <taxon>Saurischia</taxon>
        <taxon>Theropoda</taxon>
        <taxon>Coelurosauria</taxon>
        <taxon>Aves</taxon>
        <taxon>Neognathae</taxon>
        <taxon>Neoaves</taxon>
        <taxon>Charadriiformes</taxon>
        <taxon>Scolopacidae</taxon>
        <taxon>Limosa</taxon>
    </lineage>
</organism>
<evidence type="ECO:0008006" key="3">
    <source>
        <dbReference type="Google" id="ProtNLM"/>
    </source>
</evidence>
<keyword evidence="2" id="KW-1185">Reference proteome</keyword>
<sequence length="134" mass="15296">MGTSETAKSSLRNIKKDYRALGTVVSGTVGHREGLVGNMKLKGSLGCSDHEMVEFKVLRVVRRVHRKLVTVGFRRADLGLFRDLFGRVPWDKALEGREAQESWFYYKDISEEFMVIFEVVQCVIVEEKTVITIL</sequence>
<dbReference type="Proteomes" id="UP000233556">
    <property type="component" value="Unassembled WGS sequence"/>
</dbReference>
<dbReference type="AlphaFoldDB" id="A0A2I0U6G7"/>
<protein>
    <recommendedName>
        <fullName evidence="3">Glycerol kinase</fullName>
    </recommendedName>
</protein>
<name>A0A2I0U6G7_LIMLA</name>
<accession>A0A2I0U6G7</accession>
<gene>
    <name evidence="1" type="ORF">llap_8071</name>
</gene>